<evidence type="ECO:0008006" key="7">
    <source>
        <dbReference type="Google" id="ProtNLM"/>
    </source>
</evidence>
<protein>
    <recommendedName>
        <fullName evidence="7">Mce-associated membrane protein</fullName>
    </recommendedName>
</protein>
<evidence type="ECO:0000256" key="4">
    <source>
        <dbReference type="SAM" id="Phobius"/>
    </source>
</evidence>
<name>A0A6G4U3W1_9ACTN</name>
<feature type="compositionally biased region" description="Low complexity" evidence="3">
    <location>
        <begin position="10"/>
        <end position="21"/>
    </location>
</feature>
<evidence type="ECO:0000256" key="1">
    <source>
        <dbReference type="ARBA" id="ARBA00004370"/>
    </source>
</evidence>
<keyword evidence="6" id="KW-1185">Reference proteome</keyword>
<dbReference type="PANTHER" id="PTHR37042:SF4">
    <property type="entry name" value="OUTER MEMBRANE PROTEIN RV1973"/>
    <property type="match status" value="1"/>
</dbReference>
<dbReference type="AlphaFoldDB" id="A0A6G4U3W1"/>
<sequence length="198" mass="20837">MTTETKDADAGASGTSGASGARAHRRRAARKPKRTGRRLTAALLLICLLATGGGLLIATSQLQDGADPNNKALTDAGATGNVAGDVGNAVARIFTYTPDTLDTTRQDAKELLRGEAAEQYDRLFARLAPRVAEQQISLTTNVIRTGVVDLTDTTAHVLLFLDQTSERKGGKPSTAAAQLSVTAEQHGGTWQITKIKAR</sequence>
<feature type="compositionally biased region" description="Basic residues" evidence="3">
    <location>
        <begin position="22"/>
        <end position="35"/>
    </location>
</feature>
<dbReference type="Proteomes" id="UP000481583">
    <property type="component" value="Unassembled WGS sequence"/>
</dbReference>
<organism evidence="5 6">
    <name type="scientific">Streptomyces coryli</name>
    <dbReference type="NCBI Taxonomy" id="1128680"/>
    <lineage>
        <taxon>Bacteria</taxon>
        <taxon>Bacillati</taxon>
        <taxon>Actinomycetota</taxon>
        <taxon>Actinomycetes</taxon>
        <taxon>Kitasatosporales</taxon>
        <taxon>Streptomycetaceae</taxon>
        <taxon>Streptomyces</taxon>
    </lineage>
</organism>
<dbReference type="PANTHER" id="PTHR37042">
    <property type="entry name" value="OUTER MEMBRANE PROTEIN RV1973"/>
    <property type="match status" value="1"/>
</dbReference>
<comment type="subcellular location">
    <subcellularLocation>
        <location evidence="1">Membrane</location>
    </subcellularLocation>
</comment>
<feature type="transmembrane region" description="Helical" evidence="4">
    <location>
        <begin position="39"/>
        <end position="58"/>
    </location>
</feature>
<keyword evidence="4" id="KW-0812">Transmembrane</keyword>
<keyword evidence="2 4" id="KW-0472">Membrane</keyword>
<evidence type="ECO:0000256" key="2">
    <source>
        <dbReference type="ARBA" id="ARBA00023136"/>
    </source>
</evidence>
<evidence type="ECO:0000313" key="5">
    <source>
        <dbReference type="EMBL" id="NGN65977.1"/>
    </source>
</evidence>
<dbReference type="RefSeq" id="WP_165238917.1">
    <property type="nucleotide sequence ID" value="NZ_JAAKZV010000079.1"/>
</dbReference>
<accession>A0A6G4U3W1</accession>
<evidence type="ECO:0000313" key="6">
    <source>
        <dbReference type="Proteomes" id="UP000481583"/>
    </source>
</evidence>
<keyword evidence="4" id="KW-1133">Transmembrane helix</keyword>
<dbReference type="EMBL" id="JAAKZV010000079">
    <property type="protein sequence ID" value="NGN65977.1"/>
    <property type="molecule type" value="Genomic_DNA"/>
</dbReference>
<dbReference type="GO" id="GO:0016020">
    <property type="term" value="C:membrane"/>
    <property type="evidence" value="ECO:0007669"/>
    <property type="project" value="UniProtKB-SubCell"/>
</dbReference>
<feature type="region of interest" description="Disordered" evidence="3">
    <location>
        <begin position="1"/>
        <end position="35"/>
    </location>
</feature>
<reference evidence="5 6" key="1">
    <citation type="submission" date="2020-02" db="EMBL/GenBank/DDBJ databases">
        <title>Whole-genome analyses of novel actinobacteria.</title>
        <authorList>
            <person name="Sahin N."/>
        </authorList>
    </citation>
    <scope>NUCLEOTIDE SEQUENCE [LARGE SCALE GENOMIC DNA]</scope>
    <source>
        <strain evidence="5 6">A7024</strain>
    </source>
</reference>
<proteinExistence type="predicted"/>
<comment type="caution">
    <text evidence="5">The sequence shown here is derived from an EMBL/GenBank/DDBJ whole genome shotgun (WGS) entry which is preliminary data.</text>
</comment>
<evidence type="ECO:0000256" key="3">
    <source>
        <dbReference type="SAM" id="MobiDB-lite"/>
    </source>
</evidence>
<gene>
    <name evidence="5" type="ORF">G5C51_19025</name>
</gene>